<dbReference type="SUPFAM" id="SSF63380">
    <property type="entry name" value="Riboflavin synthase domain-like"/>
    <property type="match status" value="1"/>
</dbReference>
<dbReference type="InterPro" id="IPR001433">
    <property type="entry name" value="OxRdtase_FAD/NAD-bd"/>
</dbReference>
<dbReference type="Proteomes" id="UP000233786">
    <property type="component" value="Unassembled WGS sequence"/>
</dbReference>
<dbReference type="InterPro" id="IPR001041">
    <property type="entry name" value="2Fe-2S_ferredoxin-type"/>
</dbReference>
<dbReference type="Pfam" id="PF00111">
    <property type="entry name" value="Fer2"/>
    <property type="match status" value="1"/>
</dbReference>
<evidence type="ECO:0000313" key="10">
    <source>
        <dbReference type="EMBL" id="PKW16633.1"/>
    </source>
</evidence>
<gene>
    <name evidence="10" type="ORF">A8926_4485</name>
</gene>
<dbReference type="Pfam" id="PF00175">
    <property type="entry name" value="NAD_binding_1"/>
    <property type="match status" value="1"/>
</dbReference>
<dbReference type="Gene3D" id="3.40.50.80">
    <property type="entry name" value="Nucleotide-binding domain of ferredoxin-NADP reductase (FNR) module"/>
    <property type="match status" value="1"/>
</dbReference>
<dbReference type="GO" id="GO:0016491">
    <property type="term" value="F:oxidoreductase activity"/>
    <property type="evidence" value="ECO:0007669"/>
    <property type="project" value="UniProtKB-KW"/>
</dbReference>
<keyword evidence="2" id="KW-0285">Flavoprotein</keyword>
<dbReference type="InterPro" id="IPR017938">
    <property type="entry name" value="Riboflavin_synthase-like_b-brl"/>
</dbReference>
<evidence type="ECO:0000259" key="9">
    <source>
        <dbReference type="PROSITE" id="PS51384"/>
    </source>
</evidence>
<organism evidence="10 11">
    <name type="scientific">Saccharopolyspora spinosa</name>
    <dbReference type="NCBI Taxonomy" id="60894"/>
    <lineage>
        <taxon>Bacteria</taxon>
        <taxon>Bacillati</taxon>
        <taxon>Actinomycetota</taxon>
        <taxon>Actinomycetes</taxon>
        <taxon>Pseudonocardiales</taxon>
        <taxon>Pseudonocardiaceae</taxon>
        <taxon>Saccharopolyspora</taxon>
    </lineage>
</organism>
<keyword evidence="6" id="KW-0408">Iron</keyword>
<dbReference type="PANTHER" id="PTHR47354">
    <property type="entry name" value="NADH OXIDOREDUCTASE HCR"/>
    <property type="match status" value="1"/>
</dbReference>
<dbReference type="PROSITE" id="PS00197">
    <property type="entry name" value="2FE2S_FER_1"/>
    <property type="match status" value="1"/>
</dbReference>
<dbReference type="InterPro" id="IPR050415">
    <property type="entry name" value="MRET"/>
</dbReference>
<dbReference type="SUPFAM" id="SSF54292">
    <property type="entry name" value="2Fe-2S ferredoxin-like"/>
    <property type="match status" value="1"/>
</dbReference>
<dbReference type="InterPro" id="IPR006058">
    <property type="entry name" value="2Fe2S_fd_BS"/>
</dbReference>
<dbReference type="InterPro" id="IPR039261">
    <property type="entry name" value="FNR_nucleotide-bd"/>
</dbReference>
<feature type="domain" description="2Fe-2S ferredoxin-type" evidence="8">
    <location>
        <begin position="236"/>
        <end position="321"/>
    </location>
</feature>
<sequence length="321" mass="34850">MTNSTAADRSEIPTIIAEMVPEAEGVVSLHLEPEGDDKLPVWDPGAHIDLVLGDDLVRQYSLCGDPTDLSSWKIGVLREPESRGGSSYVHDTLRVGDRVLCRGPRNNFTLADAGEYLFIAGGIGITPILPMLRSCETAGKPWRLVYGGRQRASMSFLDELATYGERVTVWPQDSHGILDLEDLLGTPRAGTQIYCCGPGGLLDAVEERCGIWPAGTLHLERFRPQDGALDGKNTAFELVLDYSDVTITVSPEQTIAEAVEAAGVHLPTSCREGTCGTCETVVLEGEPDHRDSYLTPEEKASNEVMMPCCSRSFSSRLVLDL</sequence>
<evidence type="ECO:0000259" key="8">
    <source>
        <dbReference type="PROSITE" id="PS51085"/>
    </source>
</evidence>
<dbReference type="Gene3D" id="3.10.20.30">
    <property type="match status" value="1"/>
</dbReference>
<evidence type="ECO:0000256" key="1">
    <source>
        <dbReference type="ARBA" id="ARBA00001974"/>
    </source>
</evidence>
<keyword evidence="11" id="KW-1185">Reference proteome</keyword>
<evidence type="ECO:0000256" key="3">
    <source>
        <dbReference type="ARBA" id="ARBA00022714"/>
    </source>
</evidence>
<dbReference type="PANTHER" id="PTHR47354:SF1">
    <property type="entry name" value="CARNITINE MONOOXYGENASE REDUCTASE SUBUNIT"/>
    <property type="match status" value="1"/>
</dbReference>
<dbReference type="EMBL" id="PJNB01000001">
    <property type="protein sequence ID" value="PKW16633.1"/>
    <property type="molecule type" value="Genomic_DNA"/>
</dbReference>
<dbReference type="OrthoDB" id="3807506at2"/>
<dbReference type="InterPro" id="IPR036010">
    <property type="entry name" value="2Fe-2S_ferredoxin-like_sf"/>
</dbReference>
<dbReference type="AlphaFoldDB" id="A0A2N3Y172"/>
<protein>
    <submittedName>
        <fullName evidence="10">Ferredoxin-NADP reductase</fullName>
    </submittedName>
</protein>
<evidence type="ECO:0000256" key="5">
    <source>
        <dbReference type="ARBA" id="ARBA00023002"/>
    </source>
</evidence>
<dbReference type="CDD" id="cd00207">
    <property type="entry name" value="fer2"/>
    <property type="match status" value="1"/>
</dbReference>
<evidence type="ECO:0000256" key="6">
    <source>
        <dbReference type="ARBA" id="ARBA00023004"/>
    </source>
</evidence>
<dbReference type="InterPro" id="IPR017927">
    <property type="entry name" value="FAD-bd_FR_type"/>
</dbReference>
<keyword evidence="4" id="KW-0479">Metal-binding</keyword>
<dbReference type="GO" id="GO:0051537">
    <property type="term" value="F:2 iron, 2 sulfur cluster binding"/>
    <property type="evidence" value="ECO:0007669"/>
    <property type="project" value="UniProtKB-KW"/>
</dbReference>
<evidence type="ECO:0000256" key="4">
    <source>
        <dbReference type="ARBA" id="ARBA00022723"/>
    </source>
</evidence>
<keyword evidence="5" id="KW-0560">Oxidoreductase</keyword>
<dbReference type="PROSITE" id="PS51085">
    <property type="entry name" value="2FE2S_FER_2"/>
    <property type="match status" value="1"/>
</dbReference>
<accession>A0A2N3Y172</accession>
<proteinExistence type="predicted"/>
<evidence type="ECO:0000313" key="11">
    <source>
        <dbReference type="Proteomes" id="UP000233786"/>
    </source>
</evidence>
<comment type="caution">
    <text evidence="10">The sequence shown here is derived from an EMBL/GenBank/DDBJ whole genome shotgun (WGS) entry which is preliminary data.</text>
</comment>
<comment type="cofactor">
    <cofactor evidence="1">
        <name>FAD</name>
        <dbReference type="ChEBI" id="CHEBI:57692"/>
    </cofactor>
</comment>
<evidence type="ECO:0000256" key="2">
    <source>
        <dbReference type="ARBA" id="ARBA00022630"/>
    </source>
</evidence>
<dbReference type="PRINTS" id="PR00409">
    <property type="entry name" value="PHDIOXRDTASE"/>
</dbReference>
<dbReference type="GO" id="GO:0046872">
    <property type="term" value="F:metal ion binding"/>
    <property type="evidence" value="ECO:0007669"/>
    <property type="project" value="UniProtKB-KW"/>
</dbReference>
<dbReference type="Gene3D" id="2.40.30.10">
    <property type="entry name" value="Translation factors"/>
    <property type="match status" value="1"/>
</dbReference>
<keyword evidence="7" id="KW-0411">Iron-sulfur</keyword>
<dbReference type="CDD" id="cd06185">
    <property type="entry name" value="PDR_like"/>
    <property type="match status" value="1"/>
</dbReference>
<dbReference type="PROSITE" id="PS51384">
    <property type="entry name" value="FAD_FR"/>
    <property type="match status" value="1"/>
</dbReference>
<keyword evidence="3" id="KW-0001">2Fe-2S</keyword>
<dbReference type="SUPFAM" id="SSF52343">
    <property type="entry name" value="Ferredoxin reductase-like, C-terminal NADP-linked domain"/>
    <property type="match status" value="1"/>
</dbReference>
<reference evidence="10" key="1">
    <citation type="submission" date="2017-12" db="EMBL/GenBank/DDBJ databases">
        <title>Sequencing the genomes of 1000 Actinobacteria strains.</title>
        <authorList>
            <person name="Klenk H.-P."/>
        </authorList>
    </citation>
    <scope>NUCLEOTIDE SEQUENCE [LARGE SCALE GENOMIC DNA]</scope>
    <source>
        <strain evidence="10">DSM 44228</strain>
    </source>
</reference>
<dbReference type="STRING" id="994479.GCA_000194155_07424"/>
<evidence type="ECO:0000256" key="7">
    <source>
        <dbReference type="ARBA" id="ARBA00023014"/>
    </source>
</evidence>
<name>A0A2N3Y172_SACSN</name>
<feature type="domain" description="FAD-binding FR-type" evidence="9">
    <location>
        <begin position="9"/>
        <end position="111"/>
    </location>
</feature>
<dbReference type="InterPro" id="IPR012675">
    <property type="entry name" value="Beta-grasp_dom_sf"/>
</dbReference>